<dbReference type="OrthoDB" id="338622at2759"/>
<dbReference type="VEuPathDB" id="TriTrypDB:TM35_000141100"/>
<dbReference type="InterPro" id="IPR049916">
    <property type="entry name" value="WDR72-like"/>
</dbReference>
<dbReference type="Pfam" id="PF23126">
    <property type="entry name" value="DUF7048"/>
    <property type="match status" value="1"/>
</dbReference>
<dbReference type="Pfam" id="PF23136">
    <property type="entry name" value="DUF7051"/>
    <property type="match status" value="1"/>
</dbReference>
<evidence type="ECO:0000259" key="2">
    <source>
        <dbReference type="Pfam" id="PF23136"/>
    </source>
</evidence>
<feature type="domain" description="DUF7048" evidence="1">
    <location>
        <begin position="26"/>
        <end position="409"/>
    </location>
</feature>
<dbReference type="EMBL" id="NBCO01000014">
    <property type="protein sequence ID" value="ORC88899.1"/>
    <property type="molecule type" value="Genomic_DNA"/>
</dbReference>
<gene>
    <name evidence="3" type="ORF">TM35_000141100</name>
</gene>
<organism evidence="3 4">
    <name type="scientific">Trypanosoma theileri</name>
    <dbReference type="NCBI Taxonomy" id="67003"/>
    <lineage>
        <taxon>Eukaryota</taxon>
        <taxon>Discoba</taxon>
        <taxon>Euglenozoa</taxon>
        <taxon>Kinetoplastea</taxon>
        <taxon>Metakinetoplastina</taxon>
        <taxon>Trypanosomatida</taxon>
        <taxon>Trypanosomatidae</taxon>
        <taxon>Trypanosoma</taxon>
    </lineage>
</organism>
<dbReference type="InterPro" id="IPR015943">
    <property type="entry name" value="WD40/YVTN_repeat-like_dom_sf"/>
</dbReference>
<proteinExistence type="predicted"/>
<dbReference type="RefSeq" id="XP_028882965.1">
    <property type="nucleotide sequence ID" value="XM_029025555.1"/>
</dbReference>
<dbReference type="AlphaFoldDB" id="A0A1X0NXF3"/>
<protein>
    <submittedName>
        <fullName evidence="3">Uncharacterized protein</fullName>
    </submittedName>
</protein>
<evidence type="ECO:0000313" key="3">
    <source>
        <dbReference type="EMBL" id="ORC88899.1"/>
    </source>
</evidence>
<reference evidence="3 4" key="1">
    <citation type="submission" date="2017-03" db="EMBL/GenBank/DDBJ databases">
        <title>An alternative strategy for trypanosome survival in the mammalian bloodstream revealed through genome and transcriptome analysis of the ubiquitous bovine parasite Trypanosoma (Megatrypanum) theileri.</title>
        <authorList>
            <person name="Kelly S."/>
            <person name="Ivens A."/>
            <person name="Mott A."/>
            <person name="O'Neill E."/>
            <person name="Emms D."/>
            <person name="Macleod O."/>
            <person name="Voorheis P."/>
            <person name="Matthews J."/>
            <person name="Matthews K."/>
            <person name="Carrington M."/>
        </authorList>
    </citation>
    <scope>NUCLEOTIDE SEQUENCE [LARGE SCALE GENOMIC DNA]</scope>
    <source>
        <strain evidence="3">Edinburgh</strain>
    </source>
</reference>
<comment type="caution">
    <text evidence="3">The sequence shown here is derived from an EMBL/GenBank/DDBJ whole genome shotgun (WGS) entry which is preliminary data.</text>
</comment>
<dbReference type="Gene3D" id="2.130.10.10">
    <property type="entry name" value="YVTN repeat-like/Quinoprotein amine dehydrogenase"/>
    <property type="match status" value="2"/>
</dbReference>
<evidence type="ECO:0000259" key="1">
    <source>
        <dbReference type="Pfam" id="PF23126"/>
    </source>
</evidence>
<dbReference type="PANTHER" id="PTHR44099">
    <property type="entry name" value="RABCONNECTIN-3B, ISOFORM A"/>
    <property type="match status" value="1"/>
</dbReference>
<dbReference type="SUPFAM" id="SSF50978">
    <property type="entry name" value="WD40 repeat-like"/>
    <property type="match status" value="2"/>
</dbReference>
<dbReference type="GeneID" id="39985335"/>
<name>A0A1X0NXF3_9TRYP</name>
<dbReference type="Proteomes" id="UP000192257">
    <property type="component" value="Unassembled WGS sequence"/>
</dbReference>
<dbReference type="PANTHER" id="PTHR44099:SF4">
    <property type="entry name" value="RABCONNECTIN-3B, ISOFORM A"/>
    <property type="match status" value="1"/>
</dbReference>
<accession>A0A1X0NXF3</accession>
<sequence length="1139" mass="127136">MILSIPIANSNDSSYITVTRGDWERSKNRVYPSVTASPSGGCFLVNDGFQTVMCTLEPEDTYRVHGTFFFRQNRHDSPVLSFIDTNQTVSDFDSLQHSKPTSVSVRNIHISGLGEIVHVSFLSPDKFVLVASGGCIGFVITTPQSCISTGYSARFSNLCDIMCGCGVPDSPFLVVLTLQGICGVVDVNNSVLLSLTRQNIILELGPPTSCAAFLENGKEEIHILATFPSTQVVQTFSVSKQALSTDLEDKGNFAEVFFKPHPLSSYAYSYVNKFGTSFLVTSVWRDIVQFSVWNGEKLRNKILLKNEMSVPYVSGLWVGNVFVIARADGMVLPFSVRFDEGKFEELEVIPQKHIALTSSCCTFIHGNSDYFLLLSLINLESLWNGTPGGICVTDSNNQNHLLKLCEERQNKTDTLLIDITFFCENIAVISVKRSGDCLAFVPSGNELKTLFLAHENEAESVTSCLLYKRQENIFVTGHVHGGIHVWVSGKKKSVIDMVHTGVVDKIIYLTEGNEQLECDFISVCTERGTVALHHFETFQCTRILQAPCTPLTSLIWDQQAECAFMVSGNIGNLWHIPTCRLERVFYASSLISKTSGYRDLLACSSNIDPITVDRIYACGDIHFSLTLNIFSLVDILIQHTASNTSPACRLALSVLFCNSPSMNSEFPELLNLSKPGLGGGFFEIGTLCAGQSAKYLLAIILLIEALKKSPELTCSIDSKEMKALCESMVNSGHVEQAPEPEDVIIQALPLLLRLPEVSRKAIRALIRVAGEQLTSTQVLDLLEKLHHIASDESSVSRLFNISKKMSDMDMCCYKMFIQVVVLSELKYDNNDNSVNCTIEKLRTIASEFTEFLVNREERSSLILLLYILREYYHYLAVNILNNTKEIVDAIGTLAFEKEGEVCNAAVKTLVSIATVEGKGFFDNRMNQWYNEKRSWRPRIITFFGNFIESVPVQSYSFFSIMMRFFLRALDPHNPNKEERNSCVMPVTHVIRLAVVYLPNVSFQQHLQYLAVGNKDGVVQVVNMKTTGIVASFHSHKEGILCVSYSSNTSSHDIAVLGENMETVKIWRANRTGSVLSAIFAGPMVEFRLRFTVDIPKFDRDSSKDSEHLSLITKCRLRWLSPHCVELSSPWHDRIQLSVQ</sequence>
<dbReference type="SUPFAM" id="SSF48371">
    <property type="entry name" value="ARM repeat"/>
    <property type="match status" value="1"/>
</dbReference>
<dbReference type="InterPro" id="IPR016024">
    <property type="entry name" value="ARM-type_fold"/>
</dbReference>
<dbReference type="InterPro" id="IPR036322">
    <property type="entry name" value="WD40_repeat_dom_sf"/>
</dbReference>
<dbReference type="InterPro" id="IPR055476">
    <property type="entry name" value="DUF7048"/>
</dbReference>
<evidence type="ECO:0000313" key="4">
    <source>
        <dbReference type="Proteomes" id="UP000192257"/>
    </source>
</evidence>
<feature type="domain" description="DUF7051" evidence="2">
    <location>
        <begin position="740"/>
        <end position="994"/>
    </location>
</feature>
<dbReference type="InterPro" id="IPR055479">
    <property type="entry name" value="DUF7051"/>
</dbReference>
<dbReference type="GO" id="GO:0005737">
    <property type="term" value="C:cytoplasm"/>
    <property type="evidence" value="ECO:0007669"/>
    <property type="project" value="TreeGrafter"/>
</dbReference>
<keyword evidence="4" id="KW-1185">Reference proteome</keyword>
<dbReference type="STRING" id="67003.A0A1X0NXF3"/>